<dbReference type="Proteomes" id="UP000632828">
    <property type="component" value="Unassembled WGS sequence"/>
</dbReference>
<reference evidence="2" key="1">
    <citation type="submission" date="2020-09" db="EMBL/GenBank/DDBJ databases">
        <title>Pelobacter alkaliphilus sp. nov., a novel anaerobic arsenate-reducing bacterium from terrestrial mud volcano.</title>
        <authorList>
            <person name="Khomyakova M.A."/>
            <person name="Merkel A.Y."/>
            <person name="Slobodkin A.I."/>
        </authorList>
    </citation>
    <scope>NUCLEOTIDE SEQUENCE</scope>
    <source>
        <strain evidence="2">M08fum</strain>
    </source>
</reference>
<gene>
    <name evidence="2" type="ORF">ICT70_08580</name>
</gene>
<dbReference type="SUPFAM" id="SSF52540">
    <property type="entry name" value="P-loop containing nucleoside triphosphate hydrolases"/>
    <property type="match status" value="1"/>
</dbReference>
<dbReference type="InterPro" id="IPR027417">
    <property type="entry name" value="P-loop_NTPase"/>
</dbReference>
<name>A0A8J6QYJ1_9BACT</name>
<accession>A0A8J6QYJ1</accession>
<protein>
    <recommendedName>
        <fullName evidence="1">KAP NTPase domain-containing protein</fullName>
    </recommendedName>
</protein>
<evidence type="ECO:0000313" key="3">
    <source>
        <dbReference type="Proteomes" id="UP000632828"/>
    </source>
</evidence>
<keyword evidence="3" id="KW-1185">Reference proteome</keyword>
<feature type="domain" description="KAP NTPase" evidence="1">
    <location>
        <begin position="20"/>
        <end position="177"/>
    </location>
</feature>
<evidence type="ECO:0000259" key="1">
    <source>
        <dbReference type="Pfam" id="PF07693"/>
    </source>
</evidence>
<dbReference type="Gene3D" id="3.40.50.300">
    <property type="entry name" value="P-loop containing nucleotide triphosphate hydrolases"/>
    <property type="match status" value="1"/>
</dbReference>
<evidence type="ECO:0000313" key="2">
    <source>
        <dbReference type="EMBL" id="MBD1400722.1"/>
    </source>
</evidence>
<organism evidence="2 3">
    <name type="scientific">Pelovirga terrestris</name>
    <dbReference type="NCBI Taxonomy" id="2771352"/>
    <lineage>
        <taxon>Bacteria</taxon>
        <taxon>Pseudomonadati</taxon>
        <taxon>Thermodesulfobacteriota</taxon>
        <taxon>Desulfuromonadia</taxon>
        <taxon>Geobacterales</taxon>
        <taxon>Geobacteraceae</taxon>
        <taxon>Pelovirga</taxon>
    </lineage>
</organism>
<sequence length="557" mass="63264">MSITIIEQQIGRFLASEVPEVLAIKGGWGVGKTYAWNAYLHAAKNQRRIALSDYSYVSLFGINSLSELKNSIFENMMSRQHIGRRPSVESFRANMNRLLRTTGKKKFALFAVEKAAELTDAPFESLAFLSLEKTLICLDDFERKGKGMETQDILGLITILKEQKKCKVVLILNDESLGGDSHIEYNRLREKVIDSELRFAPSAKDCVAISLRNDLLGKILGPAVMQLQINNIRIIKKTEALASLLVPVLKNVDPQVLERAVRILALLAWCYYSRSAEAPDYAFIMNRTASFASLDSEENLTTQQQQWNAILRGYDNFCLDDFGRQIGRLVENGYLDEEPMKEQAIIYDEQIRAARSEKSFQEAWQTFYRSFDDNATDVITCLSESFRDNARHISPVNLDGSVRLLRYLGKDKLASRIIDLYIEKRKGETKLFAIASAVETEEIRDPEVIEKFRQVQHALREKLTVLQLCERLHEEGDHSDEEHQLAQASVTDFILLFKGLNGDQLSRHIDACLRYGRLGGISDSQRLIVEKATAALQQIGRESRLNASRVRRFGVSI</sequence>
<proteinExistence type="predicted"/>
<dbReference type="RefSeq" id="WP_191155552.1">
    <property type="nucleotide sequence ID" value="NZ_JACWUN010000008.1"/>
</dbReference>
<dbReference type="EMBL" id="JACWUN010000008">
    <property type="protein sequence ID" value="MBD1400722.1"/>
    <property type="molecule type" value="Genomic_DNA"/>
</dbReference>
<dbReference type="AlphaFoldDB" id="A0A8J6QYJ1"/>
<dbReference type="Pfam" id="PF07693">
    <property type="entry name" value="KAP_NTPase"/>
    <property type="match status" value="1"/>
</dbReference>
<comment type="caution">
    <text evidence="2">The sequence shown here is derived from an EMBL/GenBank/DDBJ whole genome shotgun (WGS) entry which is preliminary data.</text>
</comment>
<dbReference type="InterPro" id="IPR011646">
    <property type="entry name" value="KAP_P-loop"/>
</dbReference>